<feature type="region of interest" description="Disordered" evidence="1">
    <location>
        <begin position="151"/>
        <end position="185"/>
    </location>
</feature>
<dbReference type="RefSeq" id="WP_321206812.1">
    <property type="nucleotide sequence ID" value="NZ_CAWNJS010000001.1"/>
</dbReference>
<evidence type="ECO:0000313" key="3">
    <source>
        <dbReference type="Proteomes" id="UP000218785"/>
    </source>
</evidence>
<sequence>MGAKDIYCRSIKPLSEDTEVFMRVNAMAMTLVMSVAAMQSAYAQNTDVTSEPFMKAALTVMAFDYFATECKQGSGFTASDAAKVEAWETTNGVAQIRARLPELDRHPTQKQQLDQALSIITKQITTQNANINPCSVALSVSRMPDAQFAKVSPQLLSPVSKPPKTPKKAEQPAAKKPESVTSSTDNELVKQIDSFGFNSRTVMGIGGFLTTDIYPVVLFRNGDALTNVEGLSFSGGIAAHKRAKPDEWTRWRSQGGKIELANKDGWEALPFSKTYPKLPNNFKLNGLFRSLSGTGNIAIGGSQSVVAWQQYSFSPDGRVVRGQGAGASNDSFATGSIAPNERGRYRVEGLILYINYDDGSSERRILITDPTDPKSVIWLDGVSYVRRKK</sequence>
<organism evidence="2 3">
    <name type="scientific">Tolypothrix tenuis PCC 7101</name>
    <dbReference type="NCBI Taxonomy" id="231146"/>
    <lineage>
        <taxon>Bacteria</taxon>
        <taxon>Bacillati</taxon>
        <taxon>Cyanobacteriota</taxon>
        <taxon>Cyanophyceae</taxon>
        <taxon>Nostocales</taxon>
        <taxon>Tolypothrichaceae</taxon>
        <taxon>Tolypothrix</taxon>
    </lineage>
</organism>
<dbReference type="AlphaFoldDB" id="A0A1Z4N0R2"/>
<protein>
    <submittedName>
        <fullName evidence="2">Uncharacterized protein</fullName>
    </submittedName>
</protein>
<reference evidence="2 3" key="1">
    <citation type="submission" date="2017-06" db="EMBL/GenBank/DDBJ databases">
        <title>Genome sequencing of cyanobaciteial culture collection at National Institute for Environmental Studies (NIES).</title>
        <authorList>
            <person name="Hirose Y."/>
            <person name="Shimura Y."/>
            <person name="Fujisawa T."/>
            <person name="Nakamura Y."/>
            <person name="Kawachi M."/>
        </authorList>
    </citation>
    <scope>NUCLEOTIDE SEQUENCE [LARGE SCALE GENOMIC DNA]</scope>
    <source>
        <strain evidence="2 3">NIES-37</strain>
    </source>
</reference>
<name>A0A1Z4N0R2_9CYAN</name>
<evidence type="ECO:0000256" key="1">
    <source>
        <dbReference type="SAM" id="MobiDB-lite"/>
    </source>
</evidence>
<feature type="compositionally biased region" description="Basic and acidic residues" evidence="1">
    <location>
        <begin position="167"/>
        <end position="178"/>
    </location>
</feature>
<dbReference type="KEGG" id="ttq:NIES37_32780"/>
<dbReference type="Proteomes" id="UP000218785">
    <property type="component" value="Chromosome"/>
</dbReference>
<keyword evidence="3" id="KW-1185">Reference proteome</keyword>
<proteinExistence type="predicted"/>
<evidence type="ECO:0000313" key="2">
    <source>
        <dbReference type="EMBL" id="BAY99299.1"/>
    </source>
</evidence>
<accession>A0A1Z4N0R2</accession>
<dbReference type="EMBL" id="AP018248">
    <property type="protein sequence ID" value="BAY99299.1"/>
    <property type="molecule type" value="Genomic_DNA"/>
</dbReference>
<gene>
    <name evidence="2" type="ORF">NIES37_32780</name>
</gene>